<comment type="caution">
    <text evidence="2">The sequence shown here is derived from an EMBL/GenBank/DDBJ whole genome shotgun (WGS) entry which is preliminary data.</text>
</comment>
<evidence type="ECO:0000256" key="1">
    <source>
        <dbReference type="SAM" id="MobiDB-lite"/>
    </source>
</evidence>
<protein>
    <submittedName>
        <fullName evidence="2">Uncharacterized protein</fullName>
    </submittedName>
</protein>
<proteinExistence type="predicted"/>
<feature type="compositionally biased region" description="Polar residues" evidence="1">
    <location>
        <begin position="103"/>
        <end position="112"/>
    </location>
</feature>
<feature type="region of interest" description="Disordered" evidence="1">
    <location>
        <begin position="103"/>
        <end position="194"/>
    </location>
</feature>
<feature type="compositionally biased region" description="Low complexity" evidence="1">
    <location>
        <begin position="140"/>
        <end position="162"/>
    </location>
</feature>
<feature type="compositionally biased region" description="Basic residues" evidence="1">
    <location>
        <begin position="163"/>
        <end position="172"/>
    </location>
</feature>
<dbReference type="EMBL" id="JAIWYP010000011">
    <property type="protein sequence ID" value="KAH3733189.1"/>
    <property type="molecule type" value="Genomic_DNA"/>
</dbReference>
<accession>A0A9D4CW83</accession>
<name>A0A9D4CW83_DREPO</name>
<evidence type="ECO:0000313" key="2">
    <source>
        <dbReference type="EMBL" id="KAH3733189.1"/>
    </source>
</evidence>
<evidence type="ECO:0000313" key="3">
    <source>
        <dbReference type="Proteomes" id="UP000828390"/>
    </source>
</evidence>
<reference evidence="2" key="2">
    <citation type="submission" date="2020-11" db="EMBL/GenBank/DDBJ databases">
        <authorList>
            <person name="McCartney M.A."/>
            <person name="Auch B."/>
            <person name="Kono T."/>
            <person name="Mallez S."/>
            <person name="Becker A."/>
            <person name="Gohl D.M."/>
            <person name="Silverstein K.A.T."/>
            <person name="Koren S."/>
            <person name="Bechman K.B."/>
            <person name="Herman A."/>
            <person name="Abrahante J.E."/>
            <person name="Garbe J."/>
        </authorList>
    </citation>
    <scope>NUCLEOTIDE SEQUENCE</scope>
    <source>
        <strain evidence="2">Duluth1</strain>
        <tissue evidence="2">Whole animal</tissue>
    </source>
</reference>
<keyword evidence="3" id="KW-1185">Reference proteome</keyword>
<sequence>MLATILRLVCEWSDSVPDELRDLLIHLSRTTLNLSHNAASSMSEMLRIRRDLILSSIPKNFLLEPGLNSLRTAPLSSGFLFGGKIQEALSADKDDQLHASLARNNSRQQQVTFKRPASRPPPGPIVKKDKMTNLFSQKPSWNSRSGSNRSNLNNRTSSSQRSSFRKSTKKNKPQVDKRNSKPPVGKSGPPPYQP</sequence>
<dbReference type="AlphaFoldDB" id="A0A9D4CW83"/>
<reference evidence="2" key="1">
    <citation type="journal article" date="2019" name="bioRxiv">
        <title>The Genome of the Zebra Mussel, Dreissena polymorpha: A Resource for Invasive Species Research.</title>
        <authorList>
            <person name="McCartney M.A."/>
            <person name="Auch B."/>
            <person name="Kono T."/>
            <person name="Mallez S."/>
            <person name="Zhang Y."/>
            <person name="Obille A."/>
            <person name="Becker A."/>
            <person name="Abrahante J.E."/>
            <person name="Garbe J."/>
            <person name="Badalamenti J.P."/>
            <person name="Herman A."/>
            <person name="Mangelson H."/>
            <person name="Liachko I."/>
            <person name="Sullivan S."/>
            <person name="Sone E.D."/>
            <person name="Koren S."/>
            <person name="Silverstein K.A.T."/>
            <person name="Beckman K.B."/>
            <person name="Gohl D.M."/>
        </authorList>
    </citation>
    <scope>NUCLEOTIDE SEQUENCE</scope>
    <source>
        <strain evidence="2">Duluth1</strain>
        <tissue evidence="2">Whole animal</tissue>
    </source>
</reference>
<gene>
    <name evidence="2" type="ORF">DPMN_039614</name>
</gene>
<dbReference type="Proteomes" id="UP000828390">
    <property type="component" value="Unassembled WGS sequence"/>
</dbReference>
<organism evidence="2 3">
    <name type="scientific">Dreissena polymorpha</name>
    <name type="common">Zebra mussel</name>
    <name type="synonym">Mytilus polymorpha</name>
    <dbReference type="NCBI Taxonomy" id="45954"/>
    <lineage>
        <taxon>Eukaryota</taxon>
        <taxon>Metazoa</taxon>
        <taxon>Spiralia</taxon>
        <taxon>Lophotrochozoa</taxon>
        <taxon>Mollusca</taxon>
        <taxon>Bivalvia</taxon>
        <taxon>Autobranchia</taxon>
        <taxon>Heteroconchia</taxon>
        <taxon>Euheterodonta</taxon>
        <taxon>Imparidentia</taxon>
        <taxon>Neoheterodontei</taxon>
        <taxon>Myida</taxon>
        <taxon>Dreissenoidea</taxon>
        <taxon>Dreissenidae</taxon>
        <taxon>Dreissena</taxon>
    </lineage>
</organism>